<organism evidence="1 2">
    <name type="scientific">Pleurodeles waltl</name>
    <name type="common">Iberian ribbed newt</name>
    <dbReference type="NCBI Taxonomy" id="8319"/>
    <lineage>
        <taxon>Eukaryota</taxon>
        <taxon>Metazoa</taxon>
        <taxon>Chordata</taxon>
        <taxon>Craniata</taxon>
        <taxon>Vertebrata</taxon>
        <taxon>Euteleostomi</taxon>
        <taxon>Amphibia</taxon>
        <taxon>Batrachia</taxon>
        <taxon>Caudata</taxon>
        <taxon>Salamandroidea</taxon>
        <taxon>Salamandridae</taxon>
        <taxon>Pleurodelinae</taxon>
        <taxon>Pleurodeles</taxon>
    </lineage>
</organism>
<protein>
    <submittedName>
        <fullName evidence="1">Uncharacterized protein</fullName>
    </submittedName>
</protein>
<comment type="caution">
    <text evidence="1">The sequence shown here is derived from an EMBL/GenBank/DDBJ whole genome shotgun (WGS) entry which is preliminary data.</text>
</comment>
<gene>
    <name evidence="1" type="ORF">NDU88_005304</name>
</gene>
<proteinExistence type="predicted"/>
<evidence type="ECO:0000313" key="1">
    <source>
        <dbReference type="EMBL" id="KAJ1152529.1"/>
    </source>
</evidence>
<accession>A0AAV7RJS8</accession>
<reference evidence="1" key="1">
    <citation type="journal article" date="2022" name="bioRxiv">
        <title>Sequencing and chromosome-scale assembly of the giantPleurodeles waltlgenome.</title>
        <authorList>
            <person name="Brown T."/>
            <person name="Elewa A."/>
            <person name="Iarovenko S."/>
            <person name="Subramanian E."/>
            <person name="Araus A.J."/>
            <person name="Petzold A."/>
            <person name="Susuki M."/>
            <person name="Suzuki K.-i.T."/>
            <person name="Hayashi T."/>
            <person name="Toyoda A."/>
            <person name="Oliveira C."/>
            <person name="Osipova E."/>
            <person name="Leigh N.D."/>
            <person name="Simon A."/>
            <person name="Yun M.H."/>
        </authorList>
    </citation>
    <scope>NUCLEOTIDE SEQUENCE</scope>
    <source>
        <strain evidence="1">20211129_DDA</strain>
        <tissue evidence="1">Liver</tissue>
    </source>
</reference>
<dbReference type="EMBL" id="JANPWB010000009">
    <property type="protein sequence ID" value="KAJ1152529.1"/>
    <property type="molecule type" value="Genomic_DNA"/>
</dbReference>
<sequence length="83" mass="9239">MGNSRICLRKNSVVVAGLAGIQSSYVAHEERTQREHPAHRVLESGAPRALPKAVSCARRQARGNMMRSARVMRRMFAVDYCAL</sequence>
<keyword evidence="2" id="KW-1185">Reference proteome</keyword>
<dbReference type="Proteomes" id="UP001066276">
    <property type="component" value="Chromosome 5"/>
</dbReference>
<dbReference type="AlphaFoldDB" id="A0AAV7RJS8"/>
<name>A0AAV7RJS8_PLEWA</name>
<evidence type="ECO:0000313" key="2">
    <source>
        <dbReference type="Proteomes" id="UP001066276"/>
    </source>
</evidence>